<dbReference type="InterPro" id="IPR001920">
    <property type="entry name" value="Asp/Glu_race"/>
</dbReference>
<dbReference type="InterPro" id="IPR052186">
    <property type="entry name" value="Hydantoin_racemase-like"/>
</dbReference>
<keyword evidence="3" id="KW-1185">Reference proteome</keyword>
<dbReference type="SUPFAM" id="SSF53681">
    <property type="entry name" value="Aspartate/glutamate racemase"/>
    <property type="match status" value="1"/>
</dbReference>
<reference evidence="2" key="1">
    <citation type="submission" date="2022-12" db="EMBL/GenBank/DDBJ databases">
        <authorList>
            <person name="Petersen C."/>
        </authorList>
    </citation>
    <scope>NUCLEOTIDE SEQUENCE</scope>
    <source>
        <strain evidence="2">IBT 3081</strain>
    </source>
</reference>
<dbReference type="OrthoDB" id="412018at2759"/>
<dbReference type="Gene3D" id="3.40.50.12500">
    <property type="match status" value="1"/>
</dbReference>
<dbReference type="InterPro" id="IPR053714">
    <property type="entry name" value="Iso_Racemase_Enz_sf"/>
</dbReference>
<gene>
    <name evidence="2" type="ORF">N7517_008254</name>
</gene>
<dbReference type="AlphaFoldDB" id="A0A9W9RWX9"/>
<evidence type="ECO:0000256" key="1">
    <source>
        <dbReference type="ARBA" id="ARBA00038414"/>
    </source>
</evidence>
<comment type="similarity">
    <text evidence="1">Belongs to the HyuE racemase family.</text>
</comment>
<dbReference type="PANTHER" id="PTHR28047">
    <property type="entry name" value="PROTEIN DCG1"/>
    <property type="match status" value="1"/>
</dbReference>
<evidence type="ECO:0000313" key="3">
    <source>
        <dbReference type="Proteomes" id="UP001147752"/>
    </source>
</evidence>
<dbReference type="Proteomes" id="UP001147752">
    <property type="component" value="Unassembled WGS sequence"/>
</dbReference>
<sequence length="243" mass="26477">MRISIIQPIITPIDLDAEEIEELCKNGITCSVVNLRTGPSSVESRTDKAFAVPGMIAAAQREVENGADAIVIDCFGDPGLDVLREVVDIPVLGVAQTSMNICASLADTFGVVTILKESIPIITDSVNAYGHQGRFVGCRAIDMRSLEIKGQVDEMTNRLAEQALSLVRDYNAHSIILGCTGFIGCAEEIRKRLELVGFNVPVVDPMPVTVFSAIPLLQMGLKQSRESYPRHKPKEIKGYTEFE</sequence>
<organism evidence="2 3">
    <name type="scientific">Penicillium concentricum</name>
    <dbReference type="NCBI Taxonomy" id="293559"/>
    <lineage>
        <taxon>Eukaryota</taxon>
        <taxon>Fungi</taxon>
        <taxon>Dikarya</taxon>
        <taxon>Ascomycota</taxon>
        <taxon>Pezizomycotina</taxon>
        <taxon>Eurotiomycetes</taxon>
        <taxon>Eurotiomycetidae</taxon>
        <taxon>Eurotiales</taxon>
        <taxon>Aspergillaceae</taxon>
        <taxon>Penicillium</taxon>
    </lineage>
</organism>
<name>A0A9W9RWX9_9EURO</name>
<evidence type="ECO:0000313" key="2">
    <source>
        <dbReference type="EMBL" id="KAJ5365368.1"/>
    </source>
</evidence>
<dbReference type="PANTHER" id="PTHR28047:SF5">
    <property type="entry name" value="PROTEIN DCG1"/>
    <property type="match status" value="1"/>
</dbReference>
<protein>
    <submittedName>
        <fullName evidence="2">Hydantoin racemase</fullName>
    </submittedName>
</protein>
<dbReference type="GO" id="GO:0047661">
    <property type="term" value="F:amino-acid racemase activity"/>
    <property type="evidence" value="ECO:0007669"/>
    <property type="project" value="InterPro"/>
</dbReference>
<dbReference type="RefSeq" id="XP_056576835.1">
    <property type="nucleotide sequence ID" value="XM_056725984.1"/>
</dbReference>
<dbReference type="GeneID" id="81465167"/>
<dbReference type="Pfam" id="PF01177">
    <property type="entry name" value="Asp_Glu_race"/>
    <property type="match status" value="1"/>
</dbReference>
<dbReference type="InterPro" id="IPR015942">
    <property type="entry name" value="Asp/Glu/hydantoin_racemase"/>
</dbReference>
<comment type="caution">
    <text evidence="2">The sequence shown here is derived from an EMBL/GenBank/DDBJ whole genome shotgun (WGS) entry which is preliminary data.</text>
</comment>
<accession>A0A9W9RWX9</accession>
<dbReference type="EMBL" id="JAPZBT010000003">
    <property type="protein sequence ID" value="KAJ5365368.1"/>
    <property type="molecule type" value="Genomic_DNA"/>
</dbReference>
<proteinExistence type="inferred from homology"/>
<reference evidence="2" key="2">
    <citation type="journal article" date="2023" name="IMA Fungus">
        <title>Comparative genomic study of the Penicillium genus elucidates a diverse pangenome and 15 lateral gene transfer events.</title>
        <authorList>
            <person name="Petersen C."/>
            <person name="Sorensen T."/>
            <person name="Nielsen M.R."/>
            <person name="Sondergaard T.E."/>
            <person name="Sorensen J.L."/>
            <person name="Fitzpatrick D.A."/>
            <person name="Frisvad J.C."/>
            <person name="Nielsen K.L."/>
        </authorList>
    </citation>
    <scope>NUCLEOTIDE SEQUENCE</scope>
    <source>
        <strain evidence="2">IBT 3081</strain>
    </source>
</reference>